<gene>
    <name evidence="5" type="ORF">P7D85_01290</name>
</gene>
<dbReference type="Gene3D" id="3.40.50.2300">
    <property type="match status" value="2"/>
</dbReference>
<dbReference type="Gene3D" id="1.10.260.40">
    <property type="entry name" value="lambda repressor-like DNA-binding domains"/>
    <property type="match status" value="1"/>
</dbReference>
<organism evidence="5 6">
    <name type="scientific">Enterococcus hulanensis</name>
    <dbReference type="NCBI Taxonomy" id="2559929"/>
    <lineage>
        <taxon>Bacteria</taxon>
        <taxon>Bacillati</taxon>
        <taxon>Bacillota</taxon>
        <taxon>Bacilli</taxon>
        <taxon>Lactobacillales</taxon>
        <taxon>Enterococcaceae</taxon>
        <taxon>Enterococcus</taxon>
    </lineage>
</organism>
<dbReference type="SUPFAM" id="SSF53822">
    <property type="entry name" value="Periplasmic binding protein-like I"/>
    <property type="match status" value="1"/>
</dbReference>
<keyword evidence="6" id="KW-1185">Reference proteome</keyword>
<evidence type="ECO:0000256" key="1">
    <source>
        <dbReference type="ARBA" id="ARBA00023015"/>
    </source>
</evidence>
<dbReference type="InterPro" id="IPR028082">
    <property type="entry name" value="Peripla_BP_I"/>
</dbReference>
<sequence length="345" mass="38292">MIFMKSIPQGGETLATIKDVAKKAGLSVSTVSRFLNNHPYISEDKRKRIQAAMAELDYTPSSVATQLRSKKGTMIGILVSRIVNPFFSHLVDSIEKNARSHGYNVLVMQTYDDKKAETNMLEMLKQQVIAGLIMCSIEGDPKVIEAYQEYGPIVLCNEQIPGADLPQVFTNQEAASFDATEYLINKGHKKIAYCTGGTLTRGGHGNSRTAGFERALNQHKLPMKIDWIFKQVHTIEDGKQVADKLLSLPEANRPDAVFTSSDEVASGVLERFLEKGKRVPEDLAIMGFDNQPFTGMLAVPLTTIAQPVEALGQESTNWLIARMEERDYQLDESELVLNLIIRKSA</sequence>
<evidence type="ECO:0000313" key="5">
    <source>
        <dbReference type="EMBL" id="MDT2598386.1"/>
    </source>
</evidence>
<feature type="domain" description="HTH lacI-type" evidence="4">
    <location>
        <begin position="15"/>
        <end position="69"/>
    </location>
</feature>
<keyword evidence="2 5" id="KW-0238">DNA-binding</keyword>
<keyword evidence="1" id="KW-0805">Transcription regulation</keyword>
<dbReference type="PANTHER" id="PTHR30146:SF136">
    <property type="entry name" value="NTD BIOSYNTHESIS OPERON REGULATOR NTDR"/>
    <property type="match status" value="1"/>
</dbReference>
<evidence type="ECO:0000256" key="3">
    <source>
        <dbReference type="ARBA" id="ARBA00023163"/>
    </source>
</evidence>
<dbReference type="PANTHER" id="PTHR30146">
    <property type="entry name" value="LACI-RELATED TRANSCRIPTIONAL REPRESSOR"/>
    <property type="match status" value="1"/>
</dbReference>
<dbReference type="SUPFAM" id="SSF47413">
    <property type="entry name" value="lambda repressor-like DNA-binding domains"/>
    <property type="match status" value="1"/>
</dbReference>
<dbReference type="InterPro" id="IPR000843">
    <property type="entry name" value="HTH_LacI"/>
</dbReference>
<dbReference type="GO" id="GO:0003677">
    <property type="term" value="F:DNA binding"/>
    <property type="evidence" value="ECO:0007669"/>
    <property type="project" value="UniProtKB-KW"/>
</dbReference>
<proteinExistence type="predicted"/>
<evidence type="ECO:0000259" key="4">
    <source>
        <dbReference type="PROSITE" id="PS50932"/>
    </source>
</evidence>
<reference evidence="5 6" key="1">
    <citation type="submission" date="2023-03" db="EMBL/GenBank/DDBJ databases">
        <authorList>
            <person name="Shen W."/>
            <person name="Cai J."/>
        </authorList>
    </citation>
    <scope>NUCLEOTIDE SEQUENCE [LARGE SCALE GENOMIC DNA]</scope>
    <source>
        <strain evidence="5 6">D6-4</strain>
    </source>
</reference>
<dbReference type="EMBL" id="JARPYI010000001">
    <property type="protein sequence ID" value="MDT2598386.1"/>
    <property type="molecule type" value="Genomic_DNA"/>
</dbReference>
<dbReference type="CDD" id="cd01392">
    <property type="entry name" value="HTH_LacI"/>
    <property type="match status" value="1"/>
</dbReference>
<dbReference type="Proteomes" id="UP001252875">
    <property type="component" value="Unassembled WGS sequence"/>
</dbReference>
<dbReference type="PRINTS" id="PR00036">
    <property type="entry name" value="HTHLACI"/>
</dbReference>
<dbReference type="Pfam" id="PF00356">
    <property type="entry name" value="LacI"/>
    <property type="match status" value="1"/>
</dbReference>
<accession>A0ABU3EUQ7</accession>
<name>A0ABU3EUQ7_9ENTE</name>
<dbReference type="InterPro" id="IPR001761">
    <property type="entry name" value="Peripla_BP/Lac1_sug-bd_dom"/>
</dbReference>
<evidence type="ECO:0000256" key="2">
    <source>
        <dbReference type="ARBA" id="ARBA00023125"/>
    </source>
</evidence>
<keyword evidence="3" id="KW-0804">Transcription</keyword>
<dbReference type="SMART" id="SM00354">
    <property type="entry name" value="HTH_LACI"/>
    <property type="match status" value="1"/>
</dbReference>
<protein>
    <submittedName>
        <fullName evidence="5">LacI family DNA-binding transcriptional regulator</fullName>
    </submittedName>
</protein>
<dbReference type="CDD" id="cd06286">
    <property type="entry name" value="PBP1_CcpB-like"/>
    <property type="match status" value="1"/>
</dbReference>
<dbReference type="PROSITE" id="PS50932">
    <property type="entry name" value="HTH_LACI_2"/>
    <property type="match status" value="1"/>
</dbReference>
<evidence type="ECO:0000313" key="6">
    <source>
        <dbReference type="Proteomes" id="UP001252875"/>
    </source>
</evidence>
<dbReference type="InterPro" id="IPR010982">
    <property type="entry name" value="Lambda_DNA-bd_dom_sf"/>
</dbReference>
<comment type="caution">
    <text evidence="5">The sequence shown here is derived from an EMBL/GenBank/DDBJ whole genome shotgun (WGS) entry which is preliminary data.</text>
</comment>
<dbReference type="Pfam" id="PF00532">
    <property type="entry name" value="Peripla_BP_1"/>
    <property type="match status" value="1"/>
</dbReference>